<sequence length="55" mass="5810">MAGLTSWMHQPSPPTPLPQAGEGRNQSGEETPSGSPATTLCERSDAHRARAQAPR</sequence>
<accession>A0A375IMR3</accession>
<keyword evidence="3" id="KW-0614">Plasmid</keyword>
<dbReference type="Proteomes" id="UP000255505">
    <property type="component" value="Unassembled WGS sequence"/>
</dbReference>
<evidence type="ECO:0000313" key="2">
    <source>
        <dbReference type="EMBL" id="SPK70215.1"/>
    </source>
</evidence>
<evidence type="ECO:0000313" key="3">
    <source>
        <dbReference type="EMBL" id="SPK74762.1"/>
    </source>
</evidence>
<dbReference type="Proteomes" id="UP000255505">
    <property type="component" value="Plasmid II"/>
</dbReference>
<organism evidence="3 4">
    <name type="scientific">Cupriavidus taiwanensis</name>
    <dbReference type="NCBI Taxonomy" id="164546"/>
    <lineage>
        <taxon>Bacteria</taxon>
        <taxon>Pseudomonadati</taxon>
        <taxon>Pseudomonadota</taxon>
        <taxon>Betaproteobacteria</taxon>
        <taxon>Burkholderiales</taxon>
        <taxon>Burkholderiaceae</taxon>
        <taxon>Cupriavidus</taxon>
    </lineage>
</organism>
<geneLocation type="plasmid" evidence="3">
    <name>II</name>
</geneLocation>
<evidence type="ECO:0000313" key="4">
    <source>
        <dbReference type="Proteomes" id="UP000255505"/>
    </source>
</evidence>
<dbReference type="AlphaFoldDB" id="A0A375IMR3"/>
<proteinExistence type="predicted"/>
<protein>
    <submittedName>
        <fullName evidence="3">Uncharacterized protein</fullName>
    </submittedName>
</protein>
<name>A0A375IMR3_9BURK</name>
<reference evidence="3 4" key="1">
    <citation type="submission" date="2018-01" db="EMBL/GenBank/DDBJ databases">
        <authorList>
            <person name="Gaut B.S."/>
            <person name="Morton B.R."/>
            <person name="Clegg M.T."/>
            <person name="Duvall M.R."/>
        </authorList>
    </citation>
    <scope>NUCLEOTIDE SEQUENCE [LARGE SCALE GENOMIC DNA]</scope>
    <source>
        <strain evidence="3">Cupriavidus taiwanensis LMG 19425</strain>
        <plasmid evidence="4">Plasmid ii</plasmid>
    </source>
</reference>
<evidence type="ECO:0000256" key="1">
    <source>
        <dbReference type="SAM" id="MobiDB-lite"/>
    </source>
</evidence>
<dbReference type="EMBL" id="LT991977">
    <property type="protein sequence ID" value="SPK74762.1"/>
    <property type="molecule type" value="Genomic_DNA"/>
</dbReference>
<dbReference type="EMBL" id="OOEF01000035">
    <property type="protein sequence ID" value="SPK70215.1"/>
    <property type="molecule type" value="Genomic_DNA"/>
</dbReference>
<gene>
    <name evidence="3" type="ORF">CT19425_MP20472</name>
    <name evidence="2" type="ORF">CT19425_U400032</name>
</gene>
<feature type="region of interest" description="Disordered" evidence="1">
    <location>
        <begin position="1"/>
        <end position="55"/>
    </location>
</feature>
<feature type="compositionally biased region" description="Polar residues" evidence="1">
    <location>
        <begin position="24"/>
        <end position="38"/>
    </location>
</feature>